<evidence type="ECO:0000313" key="1">
    <source>
        <dbReference type="EMBL" id="MCX5619991.1"/>
    </source>
</evidence>
<evidence type="ECO:0000313" key="2">
    <source>
        <dbReference type="Proteomes" id="UP001165575"/>
    </source>
</evidence>
<dbReference type="PANTHER" id="PTHR34309:SF1">
    <property type="entry name" value="PROTEIN GLCG"/>
    <property type="match status" value="1"/>
</dbReference>
<name>A0ABT3WT17_9PROT</name>
<comment type="caution">
    <text evidence="1">The sequence shown here is derived from an EMBL/GenBank/DDBJ whole genome shotgun (WGS) entry which is preliminary data.</text>
</comment>
<gene>
    <name evidence="1" type="ORF">NQF89_06085</name>
</gene>
<dbReference type="Pfam" id="PF03928">
    <property type="entry name" value="HbpS-like"/>
    <property type="match status" value="1"/>
</dbReference>
<dbReference type="InterPro" id="IPR052517">
    <property type="entry name" value="GlcG_carb_metab_protein"/>
</dbReference>
<accession>A0ABT3WT17</accession>
<organism evidence="1 2">
    <name type="scientific">Bombella pollinis</name>
    <dbReference type="NCBI Taxonomy" id="2967337"/>
    <lineage>
        <taxon>Bacteria</taxon>
        <taxon>Pseudomonadati</taxon>
        <taxon>Pseudomonadota</taxon>
        <taxon>Alphaproteobacteria</taxon>
        <taxon>Acetobacterales</taxon>
        <taxon>Acetobacteraceae</taxon>
        <taxon>Bombella</taxon>
    </lineage>
</organism>
<dbReference type="InterPro" id="IPR038084">
    <property type="entry name" value="PduO/GlcC-like_sf"/>
</dbReference>
<keyword evidence="2" id="KW-1185">Reference proteome</keyword>
<proteinExistence type="predicted"/>
<dbReference type="EMBL" id="JANIDX010000005">
    <property type="protein sequence ID" value="MCX5619991.1"/>
    <property type="molecule type" value="Genomic_DNA"/>
</dbReference>
<dbReference type="SUPFAM" id="SSF143744">
    <property type="entry name" value="GlcG-like"/>
    <property type="match status" value="1"/>
</dbReference>
<sequence length="143" mass="15334">MPVKYQQETAQITWEAAQALIEAVLKEGAAQKIAFSIAVMDAGGHLRAFGRADEAAFLTAEIACDKAWTACFFGQPTHIWNSLVQESHMAPLASHPRLMAVGGGYPIFYQGRLIGGLGVSGGTYEQDQEAAVKALSFTGFDKL</sequence>
<dbReference type="Proteomes" id="UP001165575">
    <property type="component" value="Unassembled WGS sequence"/>
</dbReference>
<reference evidence="1 2" key="1">
    <citation type="submission" date="2022-07" db="EMBL/GenBank/DDBJ databases">
        <title>Bombella genomes.</title>
        <authorList>
            <person name="Harer L."/>
            <person name="Styblova S."/>
            <person name="Ehrmann M."/>
        </authorList>
    </citation>
    <scope>NUCLEOTIDE SEQUENCE [LARGE SCALE GENOMIC DNA]</scope>
    <source>
        <strain evidence="1 2">TMW 2.2556</strain>
    </source>
</reference>
<dbReference type="RefSeq" id="WP_266137773.1">
    <property type="nucleotide sequence ID" value="NZ_JANIDX010000005.1"/>
</dbReference>
<dbReference type="InterPro" id="IPR005624">
    <property type="entry name" value="PduO/GlcC-like"/>
</dbReference>
<dbReference type="PANTHER" id="PTHR34309">
    <property type="entry name" value="SLR1406 PROTEIN"/>
    <property type="match status" value="1"/>
</dbReference>
<protein>
    <submittedName>
        <fullName evidence="1">Heme-binding protein</fullName>
    </submittedName>
</protein>
<dbReference type="Gene3D" id="3.30.450.150">
    <property type="entry name" value="Haem-degrading domain"/>
    <property type="match status" value="1"/>
</dbReference>